<dbReference type="eggNOG" id="ENOG5031946">
    <property type="taxonomic scope" value="Bacteria"/>
</dbReference>
<dbReference type="GeneID" id="84210839"/>
<dbReference type="HOGENOM" id="CLU_082400_0_0_6"/>
<keyword evidence="1" id="KW-0732">Signal</keyword>
<dbReference type="Pfam" id="PF22828">
    <property type="entry name" value="HphA_N"/>
    <property type="match status" value="1"/>
</dbReference>
<dbReference type="InterPro" id="IPR054536">
    <property type="entry name" value="HphA_C"/>
</dbReference>
<dbReference type="InterPro" id="IPR054843">
    <property type="entry name" value="Slam_hemophilin_C"/>
</dbReference>
<proteinExistence type="predicted"/>
<keyword evidence="5" id="KW-1185">Reference proteome</keyword>
<sequence length="241" mass="24587">MKLKQISCAVIATLGVIGSAHAAIGGEKSQSFGLILSDTAVAVGVQGSFGNAPMDFSHLKAFGANANGVYHFAGSDIPVSSHQGLGVWDFKQVGAKDIYFGEWAKEGQDSAGNYTKQADPATHTVFYIGNNADSSITSTGSATYTVSGLNGGNYYAGSYNANFATSTLTGSLSNGTDTFNLGTASIGSDAKINGNNASWSGANLNATAGKVSGQFFNNQQDLAGIATFADSKKDIAFGGSK</sequence>
<evidence type="ECO:0000259" key="2">
    <source>
        <dbReference type="Pfam" id="PF22828"/>
    </source>
</evidence>
<feature type="domain" description="HphA C-terminal" evidence="3">
    <location>
        <begin position="135"/>
        <end position="241"/>
    </location>
</feature>
<evidence type="ECO:0000313" key="4">
    <source>
        <dbReference type="EMBL" id="ENV32189.1"/>
    </source>
</evidence>
<dbReference type="InterPro" id="IPR011250">
    <property type="entry name" value="OMP/PagP_B-barrel"/>
</dbReference>
<name>N8ZEK9_9GAMM</name>
<feature type="chain" id="PRO_5004138095" description="Transferrin-binding protein B C-lobe/N-lobe beta barrel domain-containing protein" evidence="1">
    <location>
        <begin position="23"/>
        <end position="241"/>
    </location>
</feature>
<accession>N8ZEK9</accession>
<dbReference type="PATRIC" id="fig|1120926.3.peg.3470"/>
<dbReference type="RefSeq" id="WP_004867627.1">
    <property type="nucleotide sequence ID" value="NZ_ASYY01000048.1"/>
</dbReference>
<reference evidence="4 5" key="1">
    <citation type="submission" date="2013-02" db="EMBL/GenBank/DDBJ databases">
        <title>The Genome Sequence of Acinetobacter gerneri CIP 107464.</title>
        <authorList>
            <consortium name="The Broad Institute Genome Sequencing Platform"/>
            <consortium name="The Broad Institute Genome Sequencing Center for Infectious Disease"/>
            <person name="Cerqueira G."/>
            <person name="Feldgarden M."/>
            <person name="Courvalin P."/>
            <person name="Perichon B."/>
            <person name="Grillot-Courvalin C."/>
            <person name="Clermont D."/>
            <person name="Rocha E."/>
            <person name="Yoon E.-J."/>
            <person name="Nemec A."/>
            <person name="Walker B."/>
            <person name="Young S.K."/>
            <person name="Zeng Q."/>
            <person name="Gargeya S."/>
            <person name="Fitzgerald M."/>
            <person name="Haas B."/>
            <person name="Abouelleil A."/>
            <person name="Alvarado L."/>
            <person name="Arachchi H.M."/>
            <person name="Berlin A.M."/>
            <person name="Chapman S.B."/>
            <person name="Dewar J."/>
            <person name="Goldberg J."/>
            <person name="Griggs A."/>
            <person name="Gujja S."/>
            <person name="Hansen M."/>
            <person name="Howarth C."/>
            <person name="Imamovic A."/>
            <person name="Larimer J."/>
            <person name="McCowan C."/>
            <person name="Murphy C."/>
            <person name="Neiman D."/>
            <person name="Pearson M."/>
            <person name="Priest M."/>
            <person name="Roberts A."/>
            <person name="Saif S."/>
            <person name="Shea T."/>
            <person name="Sisk P."/>
            <person name="Sykes S."/>
            <person name="Wortman J."/>
            <person name="Nusbaum C."/>
            <person name="Birren B."/>
        </authorList>
    </citation>
    <scope>NUCLEOTIDE SEQUENCE [LARGE SCALE GENOMIC DNA]</scope>
    <source>
        <strain evidence="4 5">CIP 107464</strain>
    </source>
</reference>
<evidence type="ECO:0000256" key="1">
    <source>
        <dbReference type="SAM" id="SignalP"/>
    </source>
</evidence>
<evidence type="ECO:0000313" key="5">
    <source>
        <dbReference type="Proteomes" id="UP000013117"/>
    </source>
</evidence>
<evidence type="ECO:0000259" key="3">
    <source>
        <dbReference type="Pfam" id="PF22829"/>
    </source>
</evidence>
<feature type="signal peptide" evidence="1">
    <location>
        <begin position="1"/>
        <end position="22"/>
    </location>
</feature>
<evidence type="ECO:0008006" key="6">
    <source>
        <dbReference type="Google" id="ProtNLM"/>
    </source>
</evidence>
<dbReference type="NCBIfam" id="NF041636">
    <property type="entry name" value="slam_lipo"/>
    <property type="match status" value="1"/>
</dbReference>
<dbReference type="EMBL" id="APPN01000080">
    <property type="protein sequence ID" value="ENV32189.1"/>
    <property type="molecule type" value="Genomic_DNA"/>
</dbReference>
<dbReference type="Proteomes" id="UP000013117">
    <property type="component" value="Unassembled WGS sequence"/>
</dbReference>
<feature type="domain" description="HphA N-terminal heme-binding" evidence="2">
    <location>
        <begin position="30"/>
        <end position="113"/>
    </location>
</feature>
<dbReference type="OrthoDB" id="8607327at2"/>
<gene>
    <name evidence="4" type="ORF">F960_03577</name>
</gene>
<comment type="caution">
    <text evidence="4">The sequence shown here is derived from an EMBL/GenBank/DDBJ whole genome shotgun (WGS) entry which is preliminary data.</text>
</comment>
<dbReference type="Pfam" id="PF22829">
    <property type="entry name" value="HphA_C"/>
    <property type="match status" value="1"/>
</dbReference>
<dbReference type="InterPro" id="IPR054535">
    <property type="entry name" value="HphA_N"/>
</dbReference>
<dbReference type="SUPFAM" id="SSF56925">
    <property type="entry name" value="OMPA-like"/>
    <property type="match status" value="1"/>
</dbReference>
<dbReference type="Gene3D" id="2.40.160.90">
    <property type="match status" value="1"/>
</dbReference>
<dbReference type="AlphaFoldDB" id="N8ZEK9"/>
<protein>
    <recommendedName>
        <fullName evidence="6">Transferrin-binding protein B C-lobe/N-lobe beta barrel domain-containing protein</fullName>
    </recommendedName>
</protein>
<organism evidence="4 5">
    <name type="scientific">Acinetobacter gerneri DSM 14967 = CIP 107464 = MTCC 9824</name>
    <dbReference type="NCBI Taxonomy" id="1120926"/>
    <lineage>
        <taxon>Bacteria</taxon>
        <taxon>Pseudomonadati</taxon>
        <taxon>Pseudomonadota</taxon>
        <taxon>Gammaproteobacteria</taxon>
        <taxon>Moraxellales</taxon>
        <taxon>Moraxellaceae</taxon>
        <taxon>Acinetobacter</taxon>
    </lineage>
</organism>